<accession>A0AAE1L7E2</accession>
<evidence type="ECO:0000313" key="3">
    <source>
        <dbReference type="Proteomes" id="UP001219518"/>
    </source>
</evidence>
<reference evidence="2" key="1">
    <citation type="submission" date="2021-07" db="EMBL/GenBank/DDBJ databases">
        <authorList>
            <person name="Catto M.A."/>
            <person name="Jacobson A."/>
            <person name="Kennedy G."/>
            <person name="Labadie P."/>
            <person name="Hunt B.G."/>
            <person name="Srinivasan R."/>
        </authorList>
    </citation>
    <scope>NUCLEOTIDE SEQUENCE</scope>
    <source>
        <strain evidence="2">PL_HMW_Pooled</strain>
        <tissue evidence="2">Head</tissue>
    </source>
</reference>
<keyword evidence="2" id="KW-0548">Nucleotidyltransferase</keyword>
<name>A0AAE1L7E2_9NEOP</name>
<dbReference type="EMBL" id="JAHWGI010000101">
    <property type="protein sequence ID" value="KAK3909441.1"/>
    <property type="molecule type" value="Genomic_DNA"/>
</dbReference>
<dbReference type="InterPro" id="IPR005135">
    <property type="entry name" value="Endo/exonuclease/phosphatase"/>
</dbReference>
<dbReference type="AlphaFoldDB" id="A0AAE1L7E2"/>
<protein>
    <submittedName>
        <fullName evidence="2">RNA-directed DNA polymerase from mobile element jockey</fullName>
    </submittedName>
</protein>
<dbReference type="Proteomes" id="UP001219518">
    <property type="component" value="Unassembled WGS sequence"/>
</dbReference>
<comment type="caution">
    <text evidence="2">The sequence shown here is derived from an EMBL/GenBank/DDBJ whole genome shotgun (WGS) entry which is preliminary data.</text>
</comment>
<keyword evidence="3" id="KW-1185">Reference proteome</keyword>
<dbReference type="Pfam" id="PF03372">
    <property type="entry name" value="Exo_endo_phos"/>
    <property type="match status" value="1"/>
</dbReference>
<reference evidence="2" key="2">
    <citation type="journal article" date="2023" name="BMC Genomics">
        <title>Pest status, molecular evolution, and epigenetic factors derived from the genome assembly of Frankliniella fusca, a thysanopteran phytovirus vector.</title>
        <authorList>
            <person name="Catto M.A."/>
            <person name="Labadie P.E."/>
            <person name="Jacobson A.L."/>
            <person name="Kennedy G.G."/>
            <person name="Srinivasan R."/>
            <person name="Hunt B.G."/>
        </authorList>
    </citation>
    <scope>NUCLEOTIDE SEQUENCE</scope>
    <source>
        <strain evidence="2">PL_HMW_Pooled</strain>
    </source>
</reference>
<keyword evidence="2" id="KW-0695">RNA-directed DNA polymerase</keyword>
<dbReference type="PANTHER" id="PTHR47510:SF3">
    <property type="entry name" value="ENDO_EXONUCLEASE_PHOSPHATASE DOMAIN-CONTAINING PROTEIN"/>
    <property type="match status" value="1"/>
</dbReference>
<gene>
    <name evidence="2" type="ORF">KUF71_003873</name>
</gene>
<proteinExistence type="predicted"/>
<sequence>MCESNTALQDYIKNINTEQPNKLKIVHLNTQSLRDTAHQSEFIDTFSNCGIDIIVTSETWFKNTDQALLLPGYKTFNVNRSDKQGGGVAVFVKSTYVVKVLSTSNGESAKPDYIVLDILVGPNKILFSAMYRKPKGGFVSNFIYDFYKFSTGYKYSFLVGDLNAGFGRGGDDALVVPEMLNLCNLQAVPHQATYHTSNCNSILDVISSNCPEQLLTYGQTPAAGFSAHDCIFAIFDLSVPSHVKQKITFRNFKRICVESLLVDVEQAPWSQVYKESSIDNKVNEFNMILEGLMDQHAPEQNKLMKENYAPWMSNDIRRLLKERDKLRRKYNSTKCPVDFEKFRTVRNKVKQNIRNAKTKYYYDKFSEGKDSRSLWNAIRSLNIGKTTSPISDLTVNVNKLNEHYASVSTVRSEAIINETILNYGRKGKPANIEKFYFKYVSPQDIIKAILSVKSNAIGTDGVSIKFVVLCLPALLPVLDHLFNFSLQHGIFPSKWKDANITPIPKLKNPVQCKDYRPLRRSFSFIPPNIRKSIVNALVMPHFDYPSVLFTDISDVNELKLQRLQNACVRERAYMPMELFSSTM</sequence>
<feature type="domain" description="Endonuclease/exonuclease/phosphatase" evidence="1">
    <location>
        <begin position="28"/>
        <end position="164"/>
    </location>
</feature>
<keyword evidence="2" id="KW-0808">Transferase</keyword>
<evidence type="ECO:0000313" key="2">
    <source>
        <dbReference type="EMBL" id="KAK3909441.1"/>
    </source>
</evidence>
<dbReference type="Gene3D" id="3.60.10.10">
    <property type="entry name" value="Endonuclease/exonuclease/phosphatase"/>
    <property type="match status" value="1"/>
</dbReference>
<organism evidence="2 3">
    <name type="scientific">Frankliniella fusca</name>
    <dbReference type="NCBI Taxonomy" id="407009"/>
    <lineage>
        <taxon>Eukaryota</taxon>
        <taxon>Metazoa</taxon>
        <taxon>Ecdysozoa</taxon>
        <taxon>Arthropoda</taxon>
        <taxon>Hexapoda</taxon>
        <taxon>Insecta</taxon>
        <taxon>Pterygota</taxon>
        <taxon>Neoptera</taxon>
        <taxon>Paraneoptera</taxon>
        <taxon>Thysanoptera</taxon>
        <taxon>Terebrantia</taxon>
        <taxon>Thripoidea</taxon>
        <taxon>Thripidae</taxon>
        <taxon>Frankliniella</taxon>
    </lineage>
</organism>
<dbReference type="InterPro" id="IPR036691">
    <property type="entry name" value="Endo/exonu/phosph_ase_sf"/>
</dbReference>
<dbReference type="GO" id="GO:0003964">
    <property type="term" value="F:RNA-directed DNA polymerase activity"/>
    <property type="evidence" value="ECO:0007669"/>
    <property type="project" value="UniProtKB-KW"/>
</dbReference>
<dbReference type="PANTHER" id="PTHR47510">
    <property type="entry name" value="REVERSE TRANSCRIPTASE DOMAIN-CONTAINING PROTEIN"/>
    <property type="match status" value="1"/>
</dbReference>
<dbReference type="SUPFAM" id="SSF56219">
    <property type="entry name" value="DNase I-like"/>
    <property type="match status" value="1"/>
</dbReference>
<evidence type="ECO:0000259" key="1">
    <source>
        <dbReference type="Pfam" id="PF03372"/>
    </source>
</evidence>